<dbReference type="PANTHER" id="PTHR31646">
    <property type="entry name" value="ALPHA-1,2-MANNOSYLTRANSFERASE MNN2"/>
    <property type="match status" value="1"/>
</dbReference>
<dbReference type="PANTHER" id="PTHR31646:SF1">
    <property type="entry name" value="ALPHA-1,2-MANNOSYLTRANSFERASE MNN2"/>
    <property type="match status" value="1"/>
</dbReference>
<feature type="region of interest" description="Disordered" evidence="9">
    <location>
        <begin position="20"/>
        <end position="56"/>
    </location>
</feature>
<keyword evidence="6" id="KW-1133">Transmembrane helix</keyword>
<keyword evidence="3" id="KW-0808">Transferase</keyword>
<evidence type="ECO:0000256" key="1">
    <source>
        <dbReference type="ARBA" id="ARBA00004323"/>
    </source>
</evidence>
<dbReference type="AlphaFoldDB" id="A0A8H3E665"/>
<dbReference type="Pfam" id="PF11051">
    <property type="entry name" value="Mannosyl_trans3"/>
    <property type="match status" value="2"/>
</dbReference>
<reference evidence="10" key="1">
    <citation type="submission" date="2021-01" db="EMBL/GenBank/DDBJ databases">
        <authorList>
            <person name="Kaushik A."/>
        </authorList>
    </citation>
    <scope>NUCLEOTIDE SEQUENCE</scope>
    <source>
        <strain evidence="10">AG5</strain>
    </source>
</reference>
<dbReference type="GO" id="GO:0000139">
    <property type="term" value="C:Golgi membrane"/>
    <property type="evidence" value="ECO:0007669"/>
    <property type="project" value="UniProtKB-SubCell"/>
</dbReference>
<evidence type="ECO:0000313" key="10">
    <source>
        <dbReference type="EMBL" id="CAE7185099.1"/>
    </source>
</evidence>
<name>A0A8H3E665_9AGAM</name>
<evidence type="ECO:0000256" key="4">
    <source>
        <dbReference type="ARBA" id="ARBA00022692"/>
    </source>
</evidence>
<dbReference type="GO" id="GO:0046354">
    <property type="term" value="P:mannan biosynthetic process"/>
    <property type="evidence" value="ECO:0007669"/>
    <property type="project" value="TreeGrafter"/>
</dbReference>
<evidence type="ECO:0000256" key="8">
    <source>
        <dbReference type="ARBA" id="ARBA00023136"/>
    </source>
</evidence>
<dbReference type="SUPFAM" id="SSF53448">
    <property type="entry name" value="Nucleotide-diphospho-sugar transferases"/>
    <property type="match status" value="1"/>
</dbReference>
<dbReference type="Proteomes" id="UP000663827">
    <property type="component" value="Unassembled WGS sequence"/>
</dbReference>
<organism evidence="10 11">
    <name type="scientific">Rhizoctonia solani</name>
    <dbReference type="NCBI Taxonomy" id="456999"/>
    <lineage>
        <taxon>Eukaryota</taxon>
        <taxon>Fungi</taxon>
        <taxon>Dikarya</taxon>
        <taxon>Basidiomycota</taxon>
        <taxon>Agaricomycotina</taxon>
        <taxon>Agaricomycetes</taxon>
        <taxon>Cantharellales</taxon>
        <taxon>Ceratobasidiaceae</taxon>
        <taxon>Rhizoctonia</taxon>
    </lineage>
</organism>
<gene>
    <name evidence="10" type="ORF">RDB_LOCUS121329</name>
</gene>
<evidence type="ECO:0000256" key="3">
    <source>
        <dbReference type="ARBA" id="ARBA00022679"/>
    </source>
</evidence>
<dbReference type="InterPro" id="IPR022751">
    <property type="entry name" value="Alpha_mannosyltransferase"/>
</dbReference>
<keyword evidence="5" id="KW-0735">Signal-anchor</keyword>
<comment type="caution">
    <text evidence="10">The sequence shown here is derived from an EMBL/GenBank/DDBJ whole genome shotgun (WGS) entry which is preliminary data.</text>
</comment>
<evidence type="ECO:0000313" key="11">
    <source>
        <dbReference type="Proteomes" id="UP000663827"/>
    </source>
</evidence>
<dbReference type="GO" id="GO:0000026">
    <property type="term" value="F:alpha-1,2-mannosyltransferase activity"/>
    <property type="evidence" value="ECO:0007669"/>
    <property type="project" value="TreeGrafter"/>
</dbReference>
<accession>A0A8H3E665</accession>
<evidence type="ECO:0000256" key="6">
    <source>
        <dbReference type="ARBA" id="ARBA00022989"/>
    </source>
</evidence>
<proteinExistence type="inferred from homology"/>
<keyword evidence="7" id="KW-0333">Golgi apparatus</keyword>
<comment type="similarity">
    <text evidence="2">Belongs to the MNN1/MNT family.</text>
</comment>
<keyword evidence="4" id="KW-0812">Transmembrane</keyword>
<protein>
    <submittedName>
        <fullName evidence="10">Uncharacterized protein</fullName>
    </submittedName>
</protein>
<keyword evidence="8" id="KW-0472">Membrane</keyword>
<comment type="subcellular location">
    <subcellularLocation>
        <location evidence="1">Golgi apparatus membrane</location>
        <topology evidence="1">Single-pass type II membrane protein</topology>
    </subcellularLocation>
</comment>
<dbReference type="EMBL" id="CAJNJQ010002786">
    <property type="protein sequence ID" value="CAE7185099.1"/>
    <property type="molecule type" value="Genomic_DNA"/>
</dbReference>
<sequence length="479" mass="53073">MRSSFAPNWKLQEHWDSWKGHLPFGGESKPSNGTGTMPGGTPIADEPGITPDIPTKEAVAPNYTSITVKDETLRKKLSELLSRPIRTHKEALAVNIQSCPIEVADKQVNRDQLNGNNAFWERITTDEILQRRKAIVGYLEAIEKDGTELVANGRVHKGQGIVMTGGNKDTVQRILVSLRILRHEYKCKLGVEVFSFPGEINNQDDIRALADLGATVQEVVGAWKNFQIKAAAIAKSSFGEVLYLDSDNIPLSDPSILFNEPLYRNGPRAVFWPDFNKDHPQNAIWRVLGAICNYDRWELESGQILIDKRGNGGLNLAALHVAIHMAHEQSFYYMLSGGDKDTFRYAFWALGLDYTAAPRWLSSLGGETGGRFCGIGMLQYGLSEPAKPQFAHLNLLKHTFRVKPIFSKIQRAAVDAADSRLLDRAVVNVYTPPTGGMCAEIKVDGPSPEQKLVEESWAHGEFGGFENVYFKHGGTVGGW</sequence>
<evidence type="ECO:0000256" key="7">
    <source>
        <dbReference type="ARBA" id="ARBA00023034"/>
    </source>
</evidence>
<dbReference type="InterPro" id="IPR029044">
    <property type="entry name" value="Nucleotide-diphossugar_trans"/>
</dbReference>
<evidence type="ECO:0000256" key="9">
    <source>
        <dbReference type="SAM" id="MobiDB-lite"/>
    </source>
</evidence>
<evidence type="ECO:0000256" key="5">
    <source>
        <dbReference type="ARBA" id="ARBA00022968"/>
    </source>
</evidence>
<evidence type="ECO:0000256" key="2">
    <source>
        <dbReference type="ARBA" id="ARBA00009105"/>
    </source>
</evidence>